<dbReference type="EC" id="2.7.11.1" evidence="1"/>
<dbReference type="OrthoDB" id="5622056at2"/>
<feature type="compositionally biased region" description="Low complexity" evidence="9">
    <location>
        <begin position="433"/>
        <end position="449"/>
    </location>
</feature>
<evidence type="ECO:0000313" key="13">
    <source>
        <dbReference type="Proteomes" id="UP000192411"/>
    </source>
</evidence>
<evidence type="ECO:0000256" key="8">
    <source>
        <dbReference type="ARBA" id="ARBA00048679"/>
    </source>
</evidence>
<dbReference type="FunFam" id="3.30.200.20:FF:000035">
    <property type="entry name" value="Serine/threonine protein kinase Stk1"/>
    <property type="match status" value="1"/>
</dbReference>
<feature type="domain" description="Protein kinase" evidence="11">
    <location>
        <begin position="12"/>
        <end position="279"/>
    </location>
</feature>
<keyword evidence="10" id="KW-0472">Membrane</keyword>
<keyword evidence="4" id="KW-0547">Nucleotide-binding</keyword>
<dbReference type="GO" id="GO:0004674">
    <property type="term" value="F:protein serine/threonine kinase activity"/>
    <property type="evidence" value="ECO:0007669"/>
    <property type="project" value="UniProtKB-KW"/>
</dbReference>
<evidence type="ECO:0000256" key="10">
    <source>
        <dbReference type="SAM" id="Phobius"/>
    </source>
</evidence>
<evidence type="ECO:0000256" key="3">
    <source>
        <dbReference type="ARBA" id="ARBA00022679"/>
    </source>
</evidence>
<dbReference type="EMBL" id="MVIM01000010">
    <property type="protein sequence ID" value="ORB63683.1"/>
    <property type="molecule type" value="Genomic_DNA"/>
</dbReference>
<feature type="compositionally biased region" description="Pro residues" evidence="9">
    <location>
        <begin position="357"/>
        <end position="366"/>
    </location>
</feature>
<comment type="catalytic activity">
    <reaction evidence="8">
        <text>L-seryl-[protein] + ATP = O-phospho-L-seryl-[protein] + ADP + H(+)</text>
        <dbReference type="Rhea" id="RHEA:17989"/>
        <dbReference type="Rhea" id="RHEA-COMP:9863"/>
        <dbReference type="Rhea" id="RHEA-COMP:11604"/>
        <dbReference type="ChEBI" id="CHEBI:15378"/>
        <dbReference type="ChEBI" id="CHEBI:29999"/>
        <dbReference type="ChEBI" id="CHEBI:30616"/>
        <dbReference type="ChEBI" id="CHEBI:83421"/>
        <dbReference type="ChEBI" id="CHEBI:456216"/>
        <dbReference type="EC" id="2.7.11.1"/>
    </reaction>
</comment>
<dbReference type="PANTHER" id="PTHR43289:SF6">
    <property type="entry name" value="SERINE_THREONINE-PROTEIN KINASE NEKL-3"/>
    <property type="match status" value="1"/>
</dbReference>
<dbReference type="AlphaFoldDB" id="A0A1X0JLB1"/>
<dbReference type="SUPFAM" id="SSF56112">
    <property type="entry name" value="Protein kinase-like (PK-like)"/>
    <property type="match status" value="1"/>
</dbReference>
<dbReference type="InterPro" id="IPR008271">
    <property type="entry name" value="Ser/Thr_kinase_AS"/>
</dbReference>
<evidence type="ECO:0000256" key="5">
    <source>
        <dbReference type="ARBA" id="ARBA00022777"/>
    </source>
</evidence>
<feature type="compositionally biased region" description="Low complexity" evidence="9">
    <location>
        <begin position="341"/>
        <end position="356"/>
    </location>
</feature>
<dbReference type="PROSITE" id="PS50011">
    <property type="entry name" value="PROTEIN_KINASE_DOM"/>
    <property type="match status" value="1"/>
</dbReference>
<evidence type="ECO:0000256" key="2">
    <source>
        <dbReference type="ARBA" id="ARBA00022527"/>
    </source>
</evidence>
<sequence length="482" mass="50935">MPVADGATFAGYTIVRLLGAGGMGEVYLAQHPRLPRRDALKVLPASVSADGEYRERFDREADIAATLWHPHIVGVHDRGEFEGQLWISMDYVEGTDAACLLRQSHPDGMPRGEVAEIISAVADALDYAHQRNLLHRDVKPANILLANPEGSDQRILLADFGIARWTNDISGLTATNMTVGTVSYAAPEQLMGERLDGRADQYALAATAFHLLSGRPPFQHSNPAVVISQHLSATPPAIGDQRPELAGLDPVLAKALAKSPADRFERCADFARALAHQLGSDTPADVGTSLAAPVPTPTKAPRRPLMRAGIIVPAILAVLLLAAIVVAVFEAGRADNEDRPASAATSTSPTLTRPTSAPLPPPPEPRSSPTATTPSPTQTTTATITPAPAAAVVGANCSPVGSTATTADGSTVYCSTLQPTGDSVWSLTEGDVPSPTVTTEPTEEPLPYAEENPVRLCMQQTGQTRRECRMDIRESNGLPPLP</sequence>
<evidence type="ECO:0000259" key="11">
    <source>
        <dbReference type="PROSITE" id="PS50011"/>
    </source>
</evidence>
<dbReference type="STRING" id="75922.BST47_19120"/>
<feature type="transmembrane region" description="Helical" evidence="10">
    <location>
        <begin position="305"/>
        <end position="329"/>
    </location>
</feature>
<feature type="region of interest" description="Disordered" evidence="9">
    <location>
        <begin position="426"/>
        <end position="449"/>
    </location>
</feature>
<proteinExistence type="predicted"/>
<feature type="region of interest" description="Disordered" evidence="9">
    <location>
        <begin position="281"/>
        <end position="301"/>
    </location>
</feature>
<protein>
    <recommendedName>
        <fullName evidence="1">non-specific serine/threonine protein kinase</fullName>
        <ecNumber evidence="1">2.7.11.1</ecNumber>
    </recommendedName>
</protein>
<dbReference type="Gene3D" id="3.30.200.20">
    <property type="entry name" value="Phosphorylase Kinase, domain 1"/>
    <property type="match status" value="1"/>
</dbReference>
<keyword evidence="6" id="KW-0067">ATP-binding</keyword>
<dbReference type="InterPro" id="IPR000719">
    <property type="entry name" value="Prot_kinase_dom"/>
</dbReference>
<evidence type="ECO:0000256" key="7">
    <source>
        <dbReference type="ARBA" id="ARBA00047899"/>
    </source>
</evidence>
<keyword evidence="5 12" id="KW-0418">Kinase</keyword>
<dbReference type="CDD" id="cd14014">
    <property type="entry name" value="STKc_PknB_like"/>
    <property type="match status" value="1"/>
</dbReference>
<keyword evidence="10" id="KW-0812">Transmembrane</keyword>
<dbReference type="SMART" id="SM00220">
    <property type="entry name" value="S_TKc"/>
    <property type="match status" value="1"/>
</dbReference>
<feature type="compositionally biased region" description="Low complexity" evidence="9">
    <location>
        <begin position="367"/>
        <end position="382"/>
    </location>
</feature>
<dbReference type="Pfam" id="PF00069">
    <property type="entry name" value="Pkinase"/>
    <property type="match status" value="1"/>
</dbReference>
<keyword evidence="13" id="KW-1185">Reference proteome</keyword>
<keyword evidence="2 12" id="KW-0723">Serine/threonine-protein kinase</keyword>
<evidence type="ECO:0000256" key="1">
    <source>
        <dbReference type="ARBA" id="ARBA00012513"/>
    </source>
</evidence>
<accession>A0A1X0JLB1</accession>
<dbReference type="GO" id="GO:0080090">
    <property type="term" value="P:regulation of primary metabolic process"/>
    <property type="evidence" value="ECO:0007669"/>
    <property type="project" value="UniProtKB-ARBA"/>
</dbReference>
<dbReference type="PROSITE" id="PS00108">
    <property type="entry name" value="PROTEIN_KINASE_ST"/>
    <property type="match status" value="1"/>
</dbReference>
<keyword evidence="3" id="KW-0808">Transferase</keyword>
<dbReference type="Proteomes" id="UP000192411">
    <property type="component" value="Unassembled WGS sequence"/>
</dbReference>
<feature type="region of interest" description="Disordered" evidence="9">
    <location>
        <begin position="335"/>
        <end position="382"/>
    </location>
</feature>
<organism evidence="12 13">
    <name type="scientific">Mycolicibacterium tusciae</name>
    <dbReference type="NCBI Taxonomy" id="75922"/>
    <lineage>
        <taxon>Bacteria</taxon>
        <taxon>Bacillati</taxon>
        <taxon>Actinomycetota</taxon>
        <taxon>Actinomycetes</taxon>
        <taxon>Mycobacteriales</taxon>
        <taxon>Mycobacteriaceae</taxon>
        <taxon>Mycolicibacterium</taxon>
    </lineage>
</organism>
<dbReference type="Gene3D" id="1.10.510.10">
    <property type="entry name" value="Transferase(Phosphotransferase) domain 1"/>
    <property type="match status" value="1"/>
</dbReference>
<gene>
    <name evidence="12" type="ORF">BST47_19120</name>
</gene>
<reference evidence="12 13" key="1">
    <citation type="submission" date="2017-02" db="EMBL/GenBank/DDBJ databases">
        <title>The new phylogeny of genus Mycobacterium.</title>
        <authorList>
            <person name="Tortoli E."/>
            <person name="Trovato A."/>
            <person name="Cirillo D.M."/>
        </authorList>
    </citation>
    <scope>NUCLEOTIDE SEQUENCE [LARGE SCALE GENOMIC DNA]</scope>
    <source>
        <strain evidence="12 13">DSM 44338</strain>
    </source>
</reference>
<keyword evidence="10" id="KW-1133">Transmembrane helix</keyword>
<evidence type="ECO:0000313" key="12">
    <source>
        <dbReference type="EMBL" id="ORB63683.1"/>
    </source>
</evidence>
<dbReference type="GO" id="GO:0005524">
    <property type="term" value="F:ATP binding"/>
    <property type="evidence" value="ECO:0007669"/>
    <property type="project" value="UniProtKB-KW"/>
</dbReference>
<evidence type="ECO:0000256" key="4">
    <source>
        <dbReference type="ARBA" id="ARBA00022741"/>
    </source>
</evidence>
<evidence type="ECO:0000256" key="9">
    <source>
        <dbReference type="SAM" id="MobiDB-lite"/>
    </source>
</evidence>
<evidence type="ECO:0000256" key="6">
    <source>
        <dbReference type="ARBA" id="ARBA00022840"/>
    </source>
</evidence>
<comment type="catalytic activity">
    <reaction evidence="7">
        <text>L-threonyl-[protein] + ATP = O-phospho-L-threonyl-[protein] + ADP + H(+)</text>
        <dbReference type="Rhea" id="RHEA:46608"/>
        <dbReference type="Rhea" id="RHEA-COMP:11060"/>
        <dbReference type="Rhea" id="RHEA-COMP:11605"/>
        <dbReference type="ChEBI" id="CHEBI:15378"/>
        <dbReference type="ChEBI" id="CHEBI:30013"/>
        <dbReference type="ChEBI" id="CHEBI:30616"/>
        <dbReference type="ChEBI" id="CHEBI:61977"/>
        <dbReference type="ChEBI" id="CHEBI:456216"/>
        <dbReference type="EC" id="2.7.11.1"/>
    </reaction>
</comment>
<dbReference type="PANTHER" id="PTHR43289">
    <property type="entry name" value="MITOGEN-ACTIVATED PROTEIN KINASE KINASE KINASE 20-RELATED"/>
    <property type="match status" value="1"/>
</dbReference>
<comment type="caution">
    <text evidence="12">The sequence shown here is derived from an EMBL/GenBank/DDBJ whole genome shotgun (WGS) entry which is preliminary data.</text>
</comment>
<dbReference type="RefSeq" id="WP_083127217.1">
    <property type="nucleotide sequence ID" value="NZ_MVIM01000010.1"/>
</dbReference>
<dbReference type="InterPro" id="IPR011009">
    <property type="entry name" value="Kinase-like_dom_sf"/>
</dbReference>
<name>A0A1X0JLB1_9MYCO</name>